<organism evidence="1 2">
    <name type="scientific">Candidatus Taylorbacteria bacterium RIFCSPLOWO2_01_FULL_45_15b</name>
    <dbReference type="NCBI Taxonomy" id="1802319"/>
    <lineage>
        <taxon>Bacteria</taxon>
        <taxon>Candidatus Tayloriibacteriota</taxon>
    </lineage>
</organism>
<proteinExistence type="predicted"/>
<comment type="caution">
    <text evidence="1">The sequence shown here is derived from an EMBL/GenBank/DDBJ whole genome shotgun (WGS) entry which is preliminary data.</text>
</comment>
<accession>A0A1G2NHV9</accession>
<evidence type="ECO:0000313" key="1">
    <source>
        <dbReference type="EMBL" id="OHA34981.1"/>
    </source>
</evidence>
<evidence type="ECO:0000313" key="2">
    <source>
        <dbReference type="Proteomes" id="UP000176221"/>
    </source>
</evidence>
<name>A0A1G2NHV9_9BACT</name>
<dbReference type="AlphaFoldDB" id="A0A1G2NHV9"/>
<gene>
    <name evidence="1" type="ORF">A2928_03330</name>
</gene>
<sequence length="81" mass="9386">MFDFFKKGISNGMTQMVKRQMKDVPEAEQEKIVAMIEKDPEFFANLAEEIQKKMKEGKDQTTAAMEVLQANQEKLKGLMRE</sequence>
<reference evidence="1 2" key="1">
    <citation type="journal article" date="2016" name="Nat. Commun.">
        <title>Thousands of microbial genomes shed light on interconnected biogeochemical processes in an aquifer system.</title>
        <authorList>
            <person name="Anantharaman K."/>
            <person name="Brown C.T."/>
            <person name="Hug L.A."/>
            <person name="Sharon I."/>
            <person name="Castelle C.J."/>
            <person name="Probst A.J."/>
            <person name="Thomas B.C."/>
            <person name="Singh A."/>
            <person name="Wilkins M.J."/>
            <person name="Karaoz U."/>
            <person name="Brodie E.L."/>
            <person name="Williams K.H."/>
            <person name="Hubbard S.S."/>
            <person name="Banfield J.F."/>
        </authorList>
    </citation>
    <scope>NUCLEOTIDE SEQUENCE [LARGE SCALE GENOMIC DNA]</scope>
</reference>
<dbReference type="Proteomes" id="UP000176221">
    <property type="component" value="Unassembled WGS sequence"/>
</dbReference>
<protein>
    <submittedName>
        <fullName evidence="1">Uncharacterized protein</fullName>
    </submittedName>
</protein>
<dbReference type="EMBL" id="MHRX01000002">
    <property type="protein sequence ID" value="OHA34981.1"/>
    <property type="molecule type" value="Genomic_DNA"/>
</dbReference>